<dbReference type="EMBL" id="SNWM01000007">
    <property type="protein sequence ID" value="TDO19356.1"/>
    <property type="molecule type" value="Genomic_DNA"/>
</dbReference>
<reference evidence="2 3" key="1">
    <citation type="submission" date="2019-03" db="EMBL/GenBank/DDBJ databases">
        <title>Genomic Encyclopedia of Archaeal and Bacterial Type Strains, Phase II (KMG-II): from individual species to whole genera.</title>
        <authorList>
            <person name="Goeker M."/>
        </authorList>
    </citation>
    <scope>NUCLEOTIDE SEQUENCE [LARGE SCALE GENOMIC DNA]</scope>
    <source>
        <strain evidence="2 3">DSM 19034</strain>
    </source>
</reference>
<dbReference type="PANTHER" id="PTHR30050:SF4">
    <property type="entry name" value="ATP-BINDING PROTEIN RV3427C IN INSERTION SEQUENCE-RELATED"/>
    <property type="match status" value="1"/>
</dbReference>
<dbReference type="OrthoDB" id="8064373at2"/>
<dbReference type="AlphaFoldDB" id="A0A4R6ICJ6"/>
<evidence type="ECO:0000313" key="3">
    <source>
        <dbReference type="Proteomes" id="UP000295499"/>
    </source>
</evidence>
<dbReference type="RefSeq" id="WP_133559183.1">
    <property type="nucleotide sequence ID" value="NZ_SNWM01000007.1"/>
</dbReference>
<dbReference type="PANTHER" id="PTHR30050">
    <property type="entry name" value="CHROMOSOMAL REPLICATION INITIATOR PROTEIN DNAA"/>
    <property type="match status" value="1"/>
</dbReference>
<dbReference type="Gene3D" id="3.40.50.300">
    <property type="entry name" value="P-loop containing nucleotide triphosphate hydrolases"/>
    <property type="match status" value="1"/>
</dbReference>
<organism evidence="2 3">
    <name type="scientific">Pedobacter duraquae</name>
    <dbReference type="NCBI Taxonomy" id="425511"/>
    <lineage>
        <taxon>Bacteria</taxon>
        <taxon>Pseudomonadati</taxon>
        <taxon>Bacteroidota</taxon>
        <taxon>Sphingobacteriia</taxon>
        <taxon>Sphingobacteriales</taxon>
        <taxon>Sphingobacteriaceae</taxon>
        <taxon>Pedobacter</taxon>
    </lineage>
</organism>
<dbReference type="Proteomes" id="UP000295499">
    <property type="component" value="Unassembled WGS sequence"/>
</dbReference>
<sequence>MFIKKGGNLLITGATGCGKSFLAYALGRCACWLGYRIQYFIMNKLLDALAQARLDGSYLKWIRRISANKLPILDDFRPKALNNDARIALLDILEDRYGNGSTMINSQLPPDSWYNFVDQPTNPR</sequence>
<proteinExistence type="predicted"/>
<protein>
    <submittedName>
        <fullName evidence="2">IstB-like ATP binding protein</fullName>
    </submittedName>
</protein>
<accession>A0A4R6ICJ6</accession>
<gene>
    <name evidence="2" type="ORF">CLV32_4596</name>
</gene>
<dbReference type="CDD" id="cd00009">
    <property type="entry name" value="AAA"/>
    <property type="match status" value="1"/>
</dbReference>
<keyword evidence="3" id="KW-1185">Reference proteome</keyword>
<dbReference type="GO" id="GO:0006260">
    <property type="term" value="P:DNA replication"/>
    <property type="evidence" value="ECO:0007669"/>
    <property type="project" value="TreeGrafter"/>
</dbReference>
<dbReference type="InterPro" id="IPR002611">
    <property type="entry name" value="IstB_ATP-bd"/>
</dbReference>
<dbReference type="Pfam" id="PF01695">
    <property type="entry name" value="IstB_IS21"/>
    <property type="match status" value="1"/>
</dbReference>
<evidence type="ECO:0000259" key="1">
    <source>
        <dbReference type="Pfam" id="PF01695"/>
    </source>
</evidence>
<dbReference type="SUPFAM" id="SSF52540">
    <property type="entry name" value="P-loop containing nucleoside triphosphate hydrolases"/>
    <property type="match status" value="1"/>
</dbReference>
<feature type="domain" description="IstB-like ATP-binding" evidence="1">
    <location>
        <begin position="2"/>
        <end position="118"/>
    </location>
</feature>
<dbReference type="InterPro" id="IPR027417">
    <property type="entry name" value="P-loop_NTPase"/>
</dbReference>
<dbReference type="GO" id="GO:0005524">
    <property type="term" value="F:ATP binding"/>
    <property type="evidence" value="ECO:0007669"/>
    <property type="project" value="InterPro"/>
</dbReference>
<comment type="caution">
    <text evidence="2">The sequence shown here is derived from an EMBL/GenBank/DDBJ whole genome shotgun (WGS) entry which is preliminary data.</text>
</comment>
<dbReference type="PROSITE" id="PS51257">
    <property type="entry name" value="PROKAR_LIPOPROTEIN"/>
    <property type="match status" value="1"/>
</dbReference>
<name>A0A4R6ICJ6_9SPHI</name>
<evidence type="ECO:0000313" key="2">
    <source>
        <dbReference type="EMBL" id="TDO19356.1"/>
    </source>
</evidence>